<reference evidence="3" key="2">
    <citation type="submission" date="2025-08" db="UniProtKB">
        <authorList>
            <consortium name="RefSeq"/>
        </authorList>
    </citation>
    <scope>IDENTIFICATION</scope>
    <source>
        <strain evidence="3">S238N-H82</strain>
        <tissue evidence="3">Testes</tissue>
    </source>
</reference>
<accession>A0A9J7LKH1</accession>
<dbReference type="KEGG" id="bfo:118420638"/>
<reference evidence="2" key="1">
    <citation type="journal article" date="2020" name="Nat. Ecol. Evol.">
        <title>Deeply conserved synteny resolves early events in vertebrate evolution.</title>
        <authorList>
            <person name="Simakov O."/>
            <person name="Marletaz F."/>
            <person name="Yue J.X."/>
            <person name="O'Connell B."/>
            <person name="Jenkins J."/>
            <person name="Brandt A."/>
            <person name="Calef R."/>
            <person name="Tung C.H."/>
            <person name="Huang T.K."/>
            <person name="Schmutz J."/>
            <person name="Satoh N."/>
            <person name="Yu J.K."/>
            <person name="Putnam N.H."/>
            <person name="Green R.E."/>
            <person name="Rokhsar D.S."/>
        </authorList>
    </citation>
    <scope>NUCLEOTIDE SEQUENCE [LARGE SCALE GENOMIC DNA]</scope>
    <source>
        <strain evidence="2">S238N-H82</strain>
    </source>
</reference>
<dbReference type="AlphaFoldDB" id="A0A9J7LKH1"/>
<dbReference type="Proteomes" id="UP000001554">
    <property type="component" value="Chromosome 8"/>
</dbReference>
<dbReference type="RefSeq" id="XP_035683395.1">
    <property type="nucleotide sequence ID" value="XM_035827502.1"/>
</dbReference>
<feature type="region of interest" description="Disordered" evidence="1">
    <location>
        <begin position="351"/>
        <end position="391"/>
    </location>
</feature>
<feature type="compositionally biased region" description="Basic and acidic residues" evidence="1">
    <location>
        <begin position="366"/>
        <end position="391"/>
    </location>
</feature>
<evidence type="ECO:0000313" key="2">
    <source>
        <dbReference type="Proteomes" id="UP000001554"/>
    </source>
</evidence>
<evidence type="ECO:0000256" key="1">
    <source>
        <dbReference type="SAM" id="MobiDB-lite"/>
    </source>
</evidence>
<dbReference type="GeneID" id="118420638"/>
<organism evidence="2 3">
    <name type="scientific">Branchiostoma floridae</name>
    <name type="common">Florida lancelet</name>
    <name type="synonym">Amphioxus</name>
    <dbReference type="NCBI Taxonomy" id="7739"/>
    <lineage>
        <taxon>Eukaryota</taxon>
        <taxon>Metazoa</taxon>
        <taxon>Chordata</taxon>
        <taxon>Cephalochordata</taxon>
        <taxon>Leptocardii</taxon>
        <taxon>Amphioxiformes</taxon>
        <taxon>Branchiostomatidae</taxon>
        <taxon>Branchiostoma</taxon>
    </lineage>
</organism>
<protein>
    <submittedName>
        <fullName evidence="3">Uncharacterized protein LOC118420638</fullName>
    </submittedName>
</protein>
<name>A0A9J7LKH1_BRAFL</name>
<sequence>MQPFNIESHCTTASEALLGSTNQRRRIVILNRAGYLGYNLSRGLAEQGDHVTMVGDADDSYLAAIVRRHRNDSERIPGGKFSHITGQICDQGFLKHVFSLYIPTYVLISHVDECTEPGPNKDLVRRLSCATNILEAARNFQGIRVVTLGIESTSQDEDVISSGPVKESNTGTLRGTEISAVTHAVREGQGIAFNIYRNVYDLTVTTVALKVVTRDKYGLCSREFHQSYNYDRRCGTVGADGETSDGSKDLSTEADVKRDVVAEIVPKLAAILRIRHLCSNYRILVDFSGTRDRLVRGKVKFAQGNGNGYVRKNKIAILSKSGIKSLHNAPDDVASHIDVSRSTHIRETSRGCSYKSSDDALQGSEHVGERNTNKNDADNVREEVQNKRDPNGKAVNCADRKVNLVLSCQFVNFRNSRKKSSRFEITKMWYWGLKNNGLKAAVLHGGLRESYVRRVSDRNLTFYRVNMNEFTKSAKFFAFLDYLSAHPDVGRVILTDNSDVRFQRNPFELMDLLGDRLYVGTDVDIYPNIASMAWLTRRLEECFGHFFAQSKEFPTLTQMPYVYNAGVIGGPRHLVMQLLEKLTFVLDGVNPKAKNICNMAALNMVLHKYFADKVFTGFPWNSRYLRRQKKPKGVYVIHK</sequence>
<evidence type="ECO:0000313" key="3">
    <source>
        <dbReference type="RefSeq" id="XP_035683395.1"/>
    </source>
</evidence>
<keyword evidence="2" id="KW-1185">Reference proteome</keyword>
<dbReference type="OMA" id="FNIESHC"/>
<dbReference type="SUPFAM" id="SSF51735">
    <property type="entry name" value="NAD(P)-binding Rossmann-fold domains"/>
    <property type="match status" value="1"/>
</dbReference>
<dbReference type="Gene3D" id="3.40.50.720">
    <property type="entry name" value="NAD(P)-binding Rossmann-like Domain"/>
    <property type="match status" value="1"/>
</dbReference>
<dbReference type="OrthoDB" id="6324577at2759"/>
<proteinExistence type="predicted"/>
<gene>
    <name evidence="3" type="primary">LOC118420638</name>
</gene>
<dbReference type="InterPro" id="IPR036291">
    <property type="entry name" value="NAD(P)-bd_dom_sf"/>
</dbReference>